<evidence type="ECO:0000259" key="5">
    <source>
        <dbReference type="Pfam" id="PF22725"/>
    </source>
</evidence>
<dbReference type="Gene3D" id="3.40.50.720">
    <property type="entry name" value="NAD(P)-binding Rossmann-like Domain"/>
    <property type="match status" value="1"/>
</dbReference>
<name>A0A2W5ZEQ4_9BACT</name>
<reference evidence="6 9" key="3">
    <citation type="submission" date="2020-10" db="EMBL/GenBank/DDBJ databases">
        <title>Ca. Dormibacterota MAGs.</title>
        <authorList>
            <person name="Montgomery K."/>
        </authorList>
    </citation>
    <scope>NUCLEOTIDE SEQUENCE [LARGE SCALE GENOMIC DNA]</scope>
    <source>
        <strain evidence="6">SC8812_S17_18</strain>
    </source>
</reference>
<dbReference type="SUPFAM" id="SSF55347">
    <property type="entry name" value="Glyceraldehyde-3-phosphate dehydrogenase-like, C-terminal domain"/>
    <property type="match status" value="1"/>
</dbReference>
<dbReference type="SUPFAM" id="SSF51735">
    <property type="entry name" value="NAD(P)-binding Rossmann-fold domains"/>
    <property type="match status" value="1"/>
</dbReference>
<evidence type="ECO:0000313" key="7">
    <source>
        <dbReference type="EMBL" id="PZR81286.1"/>
    </source>
</evidence>
<evidence type="ECO:0000313" key="6">
    <source>
        <dbReference type="EMBL" id="MBJ7595497.1"/>
    </source>
</evidence>
<dbReference type="GO" id="GO:0000166">
    <property type="term" value="F:nucleotide binding"/>
    <property type="evidence" value="ECO:0007669"/>
    <property type="project" value="InterPro"/>
</dbReference>
<dbReference type="EMBL" id="JAEKNS010000122">
    <property type="protein sequence ID" value="MBJ7595497.1"/>
    <property type="molecule type" value="Genomic_DNA"/>
</dbReference>
<sequence>MTPGEHEDHETEPVEGDGDERRPPHAAHTTSSDIRVALIGYGLAGRVFHGRLLSATPGLAVTAIVTGNPQRQTEARGDFPAARVYTHPDELWSDAAGFDLAVVATSTASHVPLAFAAVAAGRHVVVEKPPATTAVQAREVVDRARASGVLVVPFLNRRWDSDHLTVQRLLRDGSLGTVLRYESRFDRWRPNPAAGAWREELPAAKGGGVLLDIGVHLVDQALTLHGPAERVYAEVTARRGGADDDAFIALEHSSGVTSHLWANALAAAPGPRLRILGSRAGYVVDGLDGQEDALRAGRSPDEPDFGAEPRARWGRLVAGDDGEAVEPEPGSWLQFYVALERCLRGDGEPPVAVEDAVAVLDVLDAARRSADTATVVGLSPE</sequence>
<proteinExistence type="inferred from homology"/>
<protein>
    <submittedName>
        <fullName evidence="6 7">Oxidoreductase</fullName>
    </submittedName>
</protein>
<dbReference type="InterPro" id="IPR036291">
    <property type="entry name" value="NAD(P)-bd_dom_sf"/>
</dbReference>
<evidence type="ECO:0000256" key="2">
    <source>
        <dbReference type="ARBA" id="ARBA00023002"/>
    </source>
</evidence>
<dbReference type="Proteomes" id="UP000248724">
    <property type="component" value="Unassembled WGS sequence"/>
</dbReference>
<reference evidence="7 8" key="1">
    <citation type="journal article" date="2017" name="Nature">
        <title>Atmospheric trace gases support primary production in Antarctic desert surface soil.</title>
        <authorList>
            <person name="Ji M."/>
            <person name="Greening C."/>
            <person name="Vanwonterghem I."/>
            <person name="Carere C.R."/>
            <person name="Bay S.K."/>
            <person name="Steen J.A."/>
            <person name="Montgomery K."/>
            <person name="Lines T."/>
            <person name="Beardall J."/>
            <person name="van Dorst J."/>
            <person name="Snape I."/>
            <person name="Stott M.B."/>
            <person name="Hugenholtz P."/>
            <person name="Ferrari B.C."/>
        </authorList>
    </citation>
    <scope>NUCLEOTIDE SEQUENCE [LARGE SCALE GENOMIC DNA]</scope>
    <source>
        <strain evidence="7">RRmetagenome_bin12</strain>
    </source>
</reference>
<dbReference type="GO" id="GO:0016491">
    <property type="term" value="F:oxidoreductase activity"/>
    <property type="evidence" value="ECO:0007669"/>
    <property type="project" value="UniProtKB-KW"/>
</dbReference>
<dbReference type="Pfam" id="PF01408">
    <property type="entry name" value="GFO_IDH_MocA"/>
    <property type="match status" value="1"/>
</dbReference>
<keyword evidence="2" id="KW-0560">Oxidoreductase</keyword>
<dbReference type="Proteomes" id="UP000606991">
    <property type="component" value="Unassembled WGS sequence"/>
</dbReference>
<dbReference type="Gene3D" id="3.30.360.10">
    <property type="entry name" value="Dihydrodipicolinate Reductase, domain 2"/>
    <property type="match status" value="1"/>
</dbReference>
<evidence type="ECO:0000313" key="9">
    <source>
        <dbReference type="Proteomes" id="UP000606991"/>
    </source>
</evidence>
<dbReference type="InterPro" id="IPR000683">
    <property type="entry name" value="Gfo/Idh/MocA-like_OxRdtase_N"/>
</dbReference>
<evidence type="ECO:0000256" key="3">
    <source>
        <dbReference type="SAM" id="MobiDB-lite"/>
    </source>
</evidence>
<evidence type="ECO:0000313" key="8">
    <source>
        <dbReference type="Proteomes" id="UP000248724"/>
    </source>
</evidence>
<evidence type="ECO:0000259" key="4">
    <source>
        <dbReference type="Pfam" id="PF01408"/>
    </source>
</evidence>
<dbReference type="InterPro" id="IPR055170">
    <property type="entry name" value="GFO_IDH_MocA-like_dom"/>
</dbReference>
<gene>
    <name evidence="7" type="ORF">DLM65_06200</name>
    <name evidence="6" type="ORF">JF886_11695</name>
</gene>
<comment type="caution">
    <text evidence="7">The sequence shown here is derived from an EMBL/GenBank/DDBJ whole genome shotgun (WGS) entry which is preliminary data.</text>
</comment>
<comment type="similarity">
    <text evidence="1">Belongs to the Gfo/Idh/MocA family.</text>
</comment>
<dbReference type="AlphaFoldDB" id="A0A2W5ZEQ4"/>
<dbReference type="EMBL" id="QHBU01000117">
    <property type="protein sequence ID" value="PZR81286.1"/>
    <property type="molecule type" value="Genomic_DNA"/>
</dbReference>
<dbReference type="InterPro" id="IPR051317">
    <property type="entry name" value="Gfo/Idh/MocA_oxidoreduct"/>
</dbReference>
<feature type="region of interest" description="Disordered" evidence="3">
    <location>
        <begin position="1"/>
        <end position="30"/>
    </location>
</feature>
<accession>A0A934JV20</accession>
<dbReference type="PANTHER" id="PTHR43708">
    <property type="entry name" value="CONSERVED EXPRESSED OXIDOREDUCTASE (EUROFUNG)"/>
    <property type="match status" value="1"/>
</dbReference>
<feature type="domain" description="Gfo/Idh/MocA-like oxidoreductase N-terminal" evidence="4">
    <location>
        <begin position="34"/>
        <end position="151"/>
    </location>
</feature>
<dbReference type="Pfam" id="PF22725">
    <property type="entry name" value="GFO_IDH_MocA_C3"/>
    <property type="match status" value="1"/>
</dbReference>
<organism evidence="7 8">
    <name type="scientific">Candidatus Aeolococcus gillhamiae</name>
    <dbReference type="NCBI Taxonomy" id="3127015"/>
    <lineage>
        <taxon>Bacteria</taxon>
        <taxon>Bacillati</taxon>
        <taxon>Candidatus Dormiibacterota</taxon>
        <taxon>Candidatus Dormibacteria</taxon>
        <taxon>Candidatus Aeolococcales</taxon>
        <taxon>Candidatus Aeolococcaceae</taxon>
        <taxon>Candidatus Aeolococcus</taxon>
    </lineage>
</organism>
<accession>A0A2W5ZEQ4</accession>
<evidence type="ECO:0000256" key="1">
    <source>
        <dbReference type="ARBA" id="ARBA00010928"/>
    </source>
</evidence>
<reference evidence="7" key="2">
    <citation type="submission" date="2018-05" db="EMBL/GenBank/DDBJ databases">
        <authorList>
            <person name="Ferrari B."/>
        </authorList>
    </citation>
    <scope>NUCLEOTIDE SEQUENCE</scope>
    <source>
        <strain evidence="7">RRmetagenome_bin12</strain>
    </source>
</reference>
<feature type="domain" description="GFO/IDH/MocA-like oxidoreductase" evidence="5">
    <location>
        <begin position="164"/>
        <end position="282"/>
    </location>
</feature>
<feature type="compositionally biased region" description="Basic and acidic residues" evidence="3">
    <location>
        <begin position="1"/>
        <end position="12"/>
    </location>
</feature>
<dbReference type="PANTHER" id="PTHR43708:SF5">
    <property type="entry name" value="CONSERVED EXPRESSED OXIDOREDUCTASE (EUROFUNG)-RELATED"/>
    <property type="match status" value="1"/>
</dbReference>